<dbReference type="SUPFAM" id="SSF55811">
    <property type="entry name" value="Nudix"/>
    <property type="match status" value="1"/>
</dbReference>
<evidence type="ECO:0000313" key="5">
    <source>
        <dbReference type="EMBL" id="ORD93511.1"/>
    </source>
</evidence>
<dbReference type="PANTHER" id="PTHR12629:SF0">
    <property type="entry name" value="DIPHOSPHOINOSITOL-POLYPHOSPHATE DIPHOSPHATASE"/>
    <property type="match status" value="1"/>
</dbReference>
<keyword evidence="3" id="KW-0732">Signal</keyword>
<dbReference type="PANTHER" id="PTHR12629">
    <property type="entry name" value="DIPHOSPHOINOSITOL POLYPHOSPHATE PHOSPHOHYDROLASE"/>
    <property type="match status" value="1"/>
</dbReference>
<organism evidence="5 6">
    <name type="scientific">Enterospora canceri</name>
    <dbReference type="NCBI Taxonomy" id="1081671"/>
    <lineage>
        <taxon>Eukaryota</taxon>
        <taxon>Fungi</taxon>
        <taxon>Fungi incertae sedis</taxon>
        <taxon>Microsporidia</taxon>
        <taxon>Enterocytozoonidae</taxon>
        <taxon>Enterospora</taxon>
    </lineage>
</organism>
<reference evidence="5 6" key="1">
    <citation type="journal article" date="2017" name="Environ. Microbiol.">
        <title>Decay of the glycolytic pathway and adaptation to intranuclear parasitism within Enterocytozoonidae microsporidia.</title>
        <authorList>
            <person name="Wiredu Boakye D."/>
            <person name="Jaroenlak P."/>
            <person name="Prachumwat A."/>
            <person name="Williams T.A."/>
            <person name="Bateman K.S."/>
            <person name="Itsathitphaisarn O."/>
            <person name="Sritunyalucksana K."/>
            <person name="Paszkiewicz K.H."/>
            <person name="Moore K.A."/>
            <person name="Stentiford G.D."/>
            <person name="Williams B.A."/>
        </authorList>
    </citation>
    <scope>NUCLEOTIDE SEQUENCE [LARGE SCALE GENOMIC DNA]</scope>
    <source>
        <strain evidence="5 6">GB1</strain>
    </source>
</reference>
<dbReference type="GO" id="GO:0005634">
    <property type="term" value="C:nucleus"/>
    <property type="evidence" value="ECO:0007669"/>
    <property type="project" value="TreeGrafter"/>
</dbReference>
<dbReference type="OrthoDB" id="2194883at2759"/>
<dbReference type="PROSITE" id="PS00893">
    <property type="entry name" value="NUDIX_BOX"/>
    <property type="match status" value="1"/>
</dbReference>
<feature type="chain" id="PRO_5012078723" description="Nudix hydrolase domain-containing protein" evidence="3">
    <location>
        <begin position="16"/>
        <end position="137"/>
    </location>
</feature>
<proteinExistence type="predicted"/>
<dbReference type="InterPro" id="IPR000086">
    <property type="entry name" value="NUDIX_hydrolase_dom"/>
</dbReference>
<dbReference type="Gene3D" id="3.90.79.10">
    <property type="entry name" value="Nucleoside Triphosphate Pyrophosphohydrolase"/>
    <property type="match status" value="1"/>
</dbReference>
<dbReference type="AlphaFoldDB" id="A0A1Y1S538"/>
<keyword evidence="6" id="KW-1185">Reference proteome</keyword>
<dbReference type="Pfam" id="PF00293">
    <property type="entry name" value="NUDIX"/>
    <property type="match status" value="1"/>
</dbReference>
<dbReference type="Proteomes" id="UP000192639">
    <property type="component" value="Unassembled WGS sequence"/>
</dbReference>
<dbReference type="InterPro" id="IPR020084">
    <property type="entry name" value="NUDIX_hydrolase_CS"/>
</dbReference>
<gene>
    <name evidence="5" type="ORF">ECANGB1_2129</name>
</gene>
<dbReference type="EMBL" id="LWDP01000073">
    <property type="protein sequence ID" value="ORD93511.1"/>
    <property type="molecule type" value="Genomic_DNA"/>
</dbReference>
<name>A0A1Y1S538_9MICR</name>
<evidence type="ECO:0000256" key="2">
    <source>
        <dbReference type="ARBA" id="ARBA00022801"/>
    </source>
</evidence>
<evidence type="ECO:0000313" key="6">
    <source>
        <dbReference type="Proteomes" id="UP000192639"/>
    </source>
</evidence>
<dbReference type="InterPro" id="IPR015797">
    <property type="entry name" value="NUDIX_hydrolase-like_dom_sf"/>
</dbReference>
<dbReference type="GO" id="GO:0046872">
    <property type="term" value="F:metal ion binding"/>
    <property type="evidence" value="ECO:0007669"/>
    <property type="project" value="UniProtKB-KW"/>
</dbReference>
<dbReference type="VEuPathDB" id="MicrosporidiaDB:ECANGB1_2129"/>
<protein>
    <recommendedName>
        <fullName evidence="4">Nudix hydrolase domain-containing protein</fullName>
    </recommendedName>
</protein>
<keyword evidence="1" id="KW-0479">Metal-binding</keyword>
<dbReference type="PROSITE" id="PS51462">
    <property type="entry name" value="NUDIX"/>
    <property type="match status" value="1"/>
</dbReference>
<dbReference type="GO" id="GO:0005737">
    <property type="term" value="C:cytoplasm"/>
    <property type="evidence" value="ECO:0007669"/>
    <property type="project" value="TreeGrafter"/>
</dbReference>
<sequence length="137" mass="15840">MFILLVTQIMTSAHAGTIPIYKGQIVLTLSKHNHFIFPKGNIEKNETASEAAVRETMEESGCIGELFGDPIKVKHEGYTIVYYKMHVTKIHKHFEEEKRRKLLMTRPQDAVDNKQVALYVRKIIHDELVVDRLLDHD</sequence>
<comment type="caution">
    <text evidence="5">The sequence shown here is derived from an EMBL/GenBank/DDBJ whole genome shotgun (WGS) entry which is preliminary data.</text>
</comment>
<evidence type="ECO:0000256" key="3">
    <source>
        <dbReference type="SAM" id="SignalP"/>
    </source>
</evidence>
<keyword evidence="2" id="KW-0378">Hydrolase</keyword>
<feature type="signal peptide" evidence="3">
    <location>
        <begin position="1"/>
        <end position="15"/>
    </location>
</feature>
<accession>A0A1Y1S538</accession>
<dbReference type="GO" id="GO:0016787">
    <property type="term" value="F:hydrolase activity"/>
    <property type="evidence" value="ECO:0007669"/>
    <property type="project" value="UniProtKB-KW"/>
</dbReference>
<evidence type="ECO:0000256" key="1">
    <source>
        <dbReference type="ARBA" id="ARBA00022723"/>
    </source>
</evidence>
<feature type="domain" description="Nudix hydrolase" evidence="4">
    <location>
        <begin position="10"/>
        <end position="137"/>
    </location>
</feature>
<evidence type="ECO:0000259" key="4">
    <source>
        <dbReference type="PROSITE" id="PS51462"/>
    </source>
</evidence>